<reference evidence="1" key="1">
    <citation type="submission" date="2020-12" db="EMBL/GenBank/DDBJ databases">
        <title>Clostridium thailandense sp. nov., a novel acetogenic bacterium isolated from peat land soil in Thailand.</title>
        <authorList>
            <person name="Chaikitkaew S."/>
            <person name="Birkeland N.K."/>
        </authorList>
    </citation>
    <scope>NUCLEOTIDE SEQUENCE</scope>
    <source>
        <strain evidence="1">DSM 17425</strain>
    </source>
</reference>
<comment type="caution">
    <text evidence="1">The sequence shown here is derived from an EMBL/GenBank/DDBJ whole genome shotgun (WGS) entry which is preliminary data.</text>
</comment>
<dbReference type="Pfam" id="PF09388">
    <property type="entry name" value="SpoOE-like"/>
    <property type="match status" value="1"/>
</dbReference>
<sequence>MNKLNQLEELISEVREHLYEVINEKGDLLNPEVVAASKMLDSVLNTYSEVIKQDKTEV</sequence>
<organism evidence="1 2">
    <name type="scientific">Clostridium aciditolerans</name>
    <dbReference type="NCBI Taxonomy" id="339861"/>
    <lineage>
        <taxon>Bacteria</taxon>
        <taxon>Bacillati</taxon>
        <taxon>Bacillota</taxon>
        <taxon>Clostridia</taxon>
        <taxon>Eubacteriales</taxon>
        <taxon>Clostridiaceae</taxon>
        <taxon>Clostridium</taxon>
    </lineage>
</organism>
<keyword evidence="2" id="KW-1185">Reference proteome</keyword>
<dbReference type="Proteomes" id="UP000622687">
    <property type="component" value="Unassembled WGS sequence"/>
</dbReference>
<proteinExistence type="predicted"/>
<dbReference type="GO" id="GO:0043937">
    <property type="term" value="P:regulation of sporulation"/>
    <property type="evidence" value="ECO:0007669"/>
    <property type="project" value="InterPro"/>
</dbReference>
<dbReference type="InterPro" id="IPR018540">
    <property type="entry name" value="Spo0E-like"/>
</dbReference>
<dbReference type="SUPFAM" id="SSF140500">
    <property type="entry name" value="BAS1536-like"/>
    <property type="match status" value="1"/>
</dbReference>
<dbReference type="AlphaFoldDB" id="A0A934I154"/>
<accession>A0A934I154</accession>
<dbReference type="InterPro" id="IPR036638">
    <property type="entry name" value="HLH_DNA-bd_sf"/>
</dbReference>
<dbReference type="InterPro" id="IPR037208">
    <property type="entry name" value="Spo0E-like_sf"/>
</dbReference>
<dbReference type="Gene3D" id="4.10.280.10">
    <property type="entry name" value="Helix-loop-helix DNA-binding domain"/>
    <property type="match status" value="1"/>
</dbReference>
<dbReference type="GO" id="GO:0046983">
    <property type="term" value="F:protein dimerization activity"/>
    <property type="evidence" value="ECO:0007669"/>
    <property type="project" value="InterPro"/>
</dbReference>
<protein>
    <submittedName>
        <fullName evidence="1">Aspartyl-phosphate phosphatase Spo0E family protein</fullName>
    </submittedName>
</protein>
<gene>
    <name evidence="1" type="ORF">I6U51_17155</name>
</gene>
<name>A0A934I154_9CLOT</name>
<dbReference type="EMBL" id="JAEEGB010000026">
    <property type="protein sequence ID" value="MBI6874403.1"/>
    <property type="molecule type" value="Genomic_DNA"/>
</dbReference>
<evidence type="ECO:0000313" key="2">
    <source>
        <dbReference type="Proteomes" id="UP000622687"/>
    </source>
</evidence>
<evidence type="ECO:0000313" key="1">
    <source>
        <dbReference type="EMBL" id="MBI6874403.1"/>
    </source>
</evidence>